<reference evidence="5" key="1">
    <citation type="submission" date="2025-08" db="UniProtKB">
        <authorList>
            <consortium name="RefSeq"/>
        </authorList>
    </citation>
    <scope>IDENTIFICATION</scope>
    <source>
        <tissue evidence="5">Whole body pupa</tissue>
    </source>
</reference>
<proteinExistence type="predicted"/>
<accession>A0A9C5ZHM3</accession>
<dbReference type="Gene3D" id="4.10.60.10">
    <property type="entry name" value="Zinc finger, CCHC-type"/>
    <property type="match status" value="1"/>
</dbReference>
<dbReference type="GO" id="GO:0008270">
    <property type="term" value="F:zinc ion binding"/>
    <property type="evidence" value="ECO:0007669"/>
    <property type="project" value="UniProtKB-KW"/>
</dbReference>
<feature type="compositionally biased region" description="Basic and acidic residues" evidence="2">
    <location>
        <begin position="40"/>
        <end position="49"/>
    </location>
</feature>
<feature type="region of interest" description="Disordered" evidence="2">
    <location>
        <begin position="1"/>
        <end position="107"/>
    </location>
</feature>
<feature type="compositionally biased region" description="Polar residues" evidence="2">
    <location>
        <begin position="83"/>
        <end position="99"/>
    </location>
</feature>
<evidence type="ECO:0000313" key="4">
    <source>
        <dbReference type="Proteomes" id="UP000092443"/>
    </source>
</evidence>
<feature type="compositionally biased region" description="Basic and acidic residues" evidence="2">
    <location>
        <begin position="11"/>
        <end position="25"/>
    </location>
</feature>
<evidence type="ECO:0000256" key="2">
    <source>
        <dbReference type="SAM" id="MobiDB-lite"/>
    </source>
</evidence>
<sequence>MTYEQCALLRDQTRADPSGKADKVDQAAQTTPPRNLGGVSKKDAPESDPKISASKRRQPGDIDVPTTKRRNVASGPKRVAQKPTDQSTRATGEGWQQVTARKKKNRTLQIRRGKPDAIVIAATGKLSYAEMLRKVKGEPKLKQLNEVVHKIKRTQKGDLLLQLDKNGKKTEELKNAVSSLLGDQAAVRSLKQRGTVECRDVDEITSKRDICEAIKSQYGLAKAEVVGLRKAYGGTQTAIISLSQEEANKLLAGGKLRVGWVVCRLREHRALVKCYRCLEFGHIAKQCKAICDRSKVCRRCVEDWHIAKVCSKDPLCFSCKGVPKADAKHVSGSSKCPLFKRALAARGRK</sequence>
<dbReference type="Proteomes" id="UP000092443">
    <property type="component" value="Unplaced"/>
</dbReference>
<keyword evidence="1" id="KW-0479">Metal-binding</keyword>
<gene>
    <name evidence="5" type="primary">LOC119643506</name>
</gene>
<organism evidence="4 5">
    <name type="scientific">Glossina fuscipes</name>
    <dbReference type="NCBI Taxonomy" id="7396"/>
    <lineage>
        <taxon>Eukaryota</taxon>
        <taxon>Metazoa</taxon>
        <taxon>Ecdysozoa</taxon>
        <taxon>Arthropoda</taxon>
        <taxon>Hexapoda</taxon>
        <taxon>Insecta</taxon>
        <taxon>Pterygota</taxon>
        <taxon>Neoptera</taxon>
        <taxon>Endopterygota</taxon>
        <taxon>Diptera</taxon>
        <taxon>Brachycera</taxon>
        <taxon>Muscomorpha</taxon>
        <taxon>Hippoboscoidea</taxon>
        <taxon>Glossinidae</taxon>
        <taxon>Glossina</taxon>
    </lineage>
</organism>
<evidence type="ECO:0000259" key="3">
    <source>
        <dbReference type="PROSITE" id="PS50158"/>
    </source>
</evidence>
<dbReference type="AlphaFoldDB" id="A0A9C5ZHM3"/>
<dbReference type="InterPro" id="IPR001878">
    <property type="entry name" value="Znf_CCHC"/>
</dbReference>
<keyword evidence="1" id="KW-0863">Zinc-finger</keyword>
<name>A0A9C5ZHM3_9MUSC</name>
<dbReference type="GO" id="GO:0003676">
    <property type="term" value="F:nucleic acid binding"/>
    <property type="evidence" value="ECO:0007669"/>
    <property type="project" value="InterPro"/>
</dbReference>
<dbReference type="GeneID" id="119643506"/>
<evidence type="ECO:0000256" key="1">
    <source>
        <dbReference type="PROSITE-ProRule" id="PRU00047"/>
    </source>
</evidence>
<evidence type="ECO:0000313" key="5">
    <source>
        <dbReference type="RefSeq" id="XP_037898793.1"/>
    </source>
</evidence>
<keyword evidence="4" id="KW-1185">Reference proteome</keyword>
<dbReference type="RefSeq" id="XP_037898793.1">
    <property type="nucleotide sequence ID" value="XM_038042865.1"/>
</dbReference>
<dbReference type="SUPFAM" id="SSF57756">
    <property type="entry name" value="Retrovirus zinc finger-like domains"/>
    <property type="match status" value="1"/>
</dbReference>
<dbReference type="InterPro" id="IPR036875">
    <property type="entry name" value="Znf_CCHC_sf"/>
</dbReference>
<dbReference type="KEGG" id="gfs:119643506"/>
<dbReference type="PROSITE" id="PS50158">
    <property type="entry name" value="ZF_CCHC"/>
    <property type="match status" value="1"/>
</dbReference>
<keyword evidence="1" id="KW-0862">Zinc</keyword>
<protein>
    <submittedName>
        <fullName evidence="5">Uncharacterized protein LOC119643506</fullName>
    </submittedName>
</protein>
<dbReference type="SMART" id="SM00343">
    <property type="entry name" value="ZnF_C2HC"/>
    <property type="match status" value="2"/>
</dbReference>
<feature type="domain" description="CCHC-type" evidence="3">
    <location>
        <begin position="273"/>
        <end position="288"/>
    </location>
</feature>